<evidence type="ECO:0000256" key="1">
    <source>
        <dbReference type="ARBA" id="ARBA00022679"/>
    </source>
</evidence>
<proteinExistence type="predicted"/>
<accession>A0ABT3IQF0</accession>
<evidence type="ECO:0000259" key="3">
    <source>
        <dbReference type="PROSITE" id="PS51186"/>
    </source>
</evidence>
<dbReference type="Proteomes" id="UP001207742">
    <property type="component" value="Unassembled WGS sequence"/>
</dbReference>
<organism evidence="4 5">
    <name type="scientific">Chitinophaga nivalis</name>
    <dbReference type="NCBI Taxonomy" id="2991709"/>
    <lineage>
        <taxon>Bacteria</taxon>
        <taxon>Pseudomonadati</taxon>
        <taxon>Bacteroidota</taxon>
        <taxon>Chitinophagia</taxon>
        <taxon>Chitinophagales</taxon>
        <taxon>Chitinophagaceae</taxon>
        <taxon>Chitinophaga</taxon>
    </lineage>
</organism>
<dbReference type="CDD" id="cd04301">
    <property type="entry name" value="NAT_SF"/>
    <property type="match status" value="1"/>
</dbReference>
<evidence type="ECO:0000256" key="2">
    <source>
        <dbReference type="ARBA" id="ARBA00023315"/>
    </source>
</evidence>
<dbReference type="EMBL" id="JAPDNS010000002">
    <property type="protein sequence ID" value="MCW3486181.1"/>
    <property type="molecule type" value="Genomic_DNA"/>
</dbReference>
<evidence type="ECO:0000313" key="5">
    <source>
        <dbReference type="Proteomes" id="UP001207742"/>
    </source>
</evidence>
<dbReference type="InterPro" id="IPR016181">
    <property type="entry name" value="Acyl_CoA_acyltransferase"/>
</dbReference>
<name>A0ABT3IQF0_9BACT</name>
<evidence type="ECO:0000313" key="4">
    <source>
        <dbReference type="EMBL" id="MCW3486181.1"/>
    </source>
</evidence>
<dbReference type="Pfam" id="PF00583">
    <property type="entry name" value="Acetyltransf_1"/>
    <property type="match status" value="1"/>
</dbReference>
<keyword evidence="5" id="KW-1185">Reference proteome</keyword>
<keyword evidence="2" id="KW-0012">Acyltransferase</keyword>
<feature type="domain" description="N-acetyltransferase" evidence="3">
    <location>
        <begin position="41"/>
        <end position="181"/>
    </location>
</feature>
<dbReference type="InterPro" id="IPR050680">
    <property type="entry name" value="YpeA/RimI_acetyltransf"/>
</dbReference>
<dbReference type="RefSeq" id="WP_264732997.1">
    <property type="nucleotide sequence ID" value="NZ_JAPDNR010000001.1"/>
</dbReference>
<dbReference type="PANTHER" id="PTHR43420:SF51">
    <property type="entry name" value="PEPTIDYL-LYSINE N-ACETYLTRANSFERASE YIAC"/>
    <property type="match status" value="1"/>
</dbReference>
<dbReference type="Gene3D" id="3.40.630.30">
    <property type="match status" value="1"/>
</dbReference>
<reference evidence="4 5" key="1">
    <citation type="submission" date="2022-10" db="EMBL/GenBank/DDBJ databases">
        <title>Chitinophaga nivalis PC15 sp. nov., isolated from Pyeongchang county, South Korea.</title>
        <authorList>
            <person name="Trinh H.N."/>
        </authorList>
    </citation>
    <scope>NUCLEOTIDE SEQUENCE [LARGE SCALE GENOMIC DNA]</scope>
    <source>
        <strain evidence="4 5">PC14</strain>
    </source>
</reference>
<dbReference type="PANTHER" id="PTHR43420">
    <property type="entry name" value="ACETYLTRANSFERASE"/>
    <property type="match status" value="1"/>
</dbReference>
<dbReference type="SUPFAM" id="SSF55729">
    <property type="entry name" value="Acyl-CoA N-acyltransferases (Nat)"/>
    <property type="match status" value="1"/>
</dbReference>
<dbReference type="InterPro" id="IPR000182">
    <property type="entry name" value="GNAT_dom"/>
</dbReference>
<keyword evidence="1" id="KW-0808">Transferase</keyword>
<protein>
    <submittedName>
        <fullName evidence="4">GNAT family N-acetyltransferase</fullName>
    </submittedName>
</protein>
<comment type="caution">
    <text evidence="4">The sequence shown here is derived from an EMBL/GenBank/DDBJ whole genome shotgun (WGS) entry which is preliminary data.</text>
</comment>
<gene>
    <name evidence="4" type="ORF">OL497_19925</name>
</gene>
<sequence length="183" mass="20712">MILIKQLSGFSPAAFASFGHNGYTSDQAFEVTKKVAADEMTLCLKLIDLRIPYVKDWEEDEASFATYEQLIAEGHSFGAYDADQLVGVVICEARTWNNTLWIDLMMIAQSHRRKGIGALLLQQVSRHAVGKGFRLVGLETQHTNAPAIKFYQQQGFEITGLDLRLYEQENEVAFFMSKKLREN</sequence>
<dbReference type="PROSITE" id="PS51186">
    <property type="entry name" value="GNAT"/>
    <property type="match status" value="1"/>
</dbReference>